<dbReference type="RefSeq" id="WP_085516145.1">
    <property type="nucleotide sequence ID" value="NZ_FXAW01000002.1"/>
</dbReference>
<accession>A0A1X7J0Y3</accession>
<proteinExistence type="predicted"/>
<keyword evidence="2" id="KW-1185">Reference proteome</keyword>
<sequence>MKRISGKSIFYLAFMVVISFGGCYSELSDIKFENLKWSPELGVPLVDSKFTLIELLEANADDIDYTTDSNNTIVLSISDDSLFSQSASDYYSLSDQALDVPPIFLTQDEIEEFNSTGQVTVSRDILVDYPNQGNLDEIIIDQGRVETQVEENFPAIVDLSFSLEDPSNTAFLDYNNEFNYSAGNDPVSTDEYADQINNIGFRFDGDPRLRQIMFSFQISLTKVDQNLVFGGNSIDLEVGFQDLEFEGLYGDLSSQDISTETNTIRTDFLNDNELINDIDYYFENPQFRMIFTNSMGVPIRFDVNNFTTYKNGQQTEQPINNSIELESALEGSATRTETNFDANFKNIINNTPDSVSLQIDGVLDPEDVSNNYVTKDSEIRVGYEINLPLEFSLSGLEINETVSLEGIDPQELQYALFKFTSENSLPIDLNFRADLLDEDSALVMNLFDGKFLAGGTESQPATISDIIRLEDNPDTNSNELDELKGVTRIGIRATVSTTNNGSSVVRITSDASVQFNLAVQAKYNVNL</sequence>
<name>A0A1X7J0Y3_9BACT</name>
<dbReference type="AlphaFoldDB" id="A0A1X7J0Y3"/>
<dbReference type="PROSITE" id="PS51257">
    <property type="entry name" value="PROKAR_LIPOPROTEIN"/>
    <property type="match status" value="1"/>
</dbReference>
<dbReference type="STRING" id="1028.SAMN05661096_01173"/>
<dbReference type="Proteomes" id="UP000193804">
    <property type="component" value="Unassembled WGS sequence"/>
</dbReference>
<organism evidence="1 2">
    <name type="scientific">Marivirga sericea</name>
    <dbReference type="NCBI Taxonomy" id="1028"/>
    <lineage>
        <taxon>Bacteria</taxon>
        <taxon>Pseudomonadati</taxon>
        <taxon>Bacteroidota</taxon>
        <taxon>Cytophagia</taxon>
        <taxon>Cytophagales</taxon>
        <taxon>Marivirgaceae</taxon>
        <taxon>Marivirga</taxon>
    </lineage>
</organism>
<evidence type="ECO:0008006" key="3">
    <source>
        <dbReference type="Google" id="ProtNLM"/>
    </source>
</evidence>
<evidence type="ECO:0000313" key="1">
    <source>
        <dbReference type="EMBL" id="SMG21320.1"/>
    </source>
</evidence>
<protein>
    <recommendedName>
        <fullName evidence="3">DUF4270 domain-containing protein</fullName>
    </recommendedName>
</protein>
<reference evidence="2" key="1">
    <citation type="submission" date="2017-04" db="EMBL/GenBank/DDBJ databases">
        <authorList>
            <person name="Varghese N."/>
            <person name="Submissions S."/>
        </authorList>
    </citation>
    <scope>NUCLEOTIDE SEQUENCE [LARGE SCALE GENOMIC DNA]</scope>
    <source>
        <strain evidence="2">DSM 4125</strain>
    </source>
</reference>
<dbReference type="EMBL" id="FXAW01000002">
    <property type="protein sequence ID" value="SMG21320.1"/>
    <property type="molecule type" value="Genomic_DNA"/>
</dbReference>
<dbReference type="OrthoDB" id="978366at2"/>
<gene>
    <name evidence="1" type="ORF">SAMN05661096_01173</name>
</gene>
<evidence type="ECO:0000313" key="2">
    <source>
        <dbReference type="Proteomes" id="UP000193804"/>
    </source>
</evidence>